<keyword evidence="7" id="KW-0472">Membrane</keyword>
<feature type="region of interest" description="Disordered" evidence="6">
    <location>
        <begin position="1"/>
        <end position="27"/>
    </location>
</feature>
<dbReference type="InterPro" id="IPR036349">
    <property type="entry name" value="Integrin_bsu_tail_dom_sf"/>
</dbReference>
<evidence type="ECO:0000256" key="7">
    <source>
        <dbReference type="SAM" id="Phobius"/>
    </source>
</evidence>
<protein>
    <recommendedName>
        <fullName evidence="12">Integrin beta subunit cytoplasmic domain-containing protein</fullName>
    </recommendedName>
</protein>
<keyword evidence="2" id="KW-0677">Repeat</keyword>
<dbReference type="Proteomes" id="UP000237246">
    <property type="component" value="Unassembled WGS sequence"/>
</dbReference>
<keyword evidence="4" id="KW-1015">Disulfide bond</keyword>
<evidence type="ECO:0000313" key="10">
    <source>
        <dbReference type="EMBL" id="POI19646.1"/>
    </source>
</evidence>
<keyword evidence="7" id="KW-0812">Transmembrane</keyword>
<name>A0A2P4S698_BAMTH</name>
<dbReference type="GO" id="GO:0005925">
    <property type="term" value="C:focal adhesion"/>
    <property type="evidence" value="ECO:0007669"/>
    <property type="project" value="TreeGrafter"/>
</dbReference>
<dbReference type="SMART" id="SM01242">
    <property type="entry name" value="Integrin_B_tail"/>
    <property type="match status" value="1"/>
</dbReference>
<dbReference type="InterPro" id="IPR014836">
    <property type="entry name" value="Integrin_bsu_cyt_dom"/>
</dbReference>
<evidence type="ECO:0000256" key="6">
    <source>
        <dbReference type="SAM" id="MobiDB-lite"/>
    </source>
</evidence>
<organism evidence="10 11">
    <name type="scientific">Bambusicola thoracicus</name>
    <name type="common">Chinese bamboo-partridge</name>
    <name type="synonym">Perdix thoracica</name>
    <dbReference type="NCBI Taxonomy" id="9083"/>
    <lineage>
        <taxon>Eukaryota</taxon>
        <taxon>Metazoa</taxon>
        <taxon>Chordata</taxon>
        <taxon>Craniata</taxon>
        <taxon>Vertebrata</taxon>
        <taxon>Euteleostomi</taxon>
        <taxon>Archelosauria</taxon>
        <taxon>Archosauria</taxon>
        <taxon>Dinosauria</taxon>
        <taxon>Saurischia</taxon>
        <taxon>Theropoda</taxon>
        <taxon>Coelurosauria</taxon>
        <taxon>Aves</taxon>
        <taxon>Neognathae</taxon>
        <taxon>Galloanserae</taxon>
        <taxon>Galliformes</taxon>
        <taxon>Phasianidae</taxon>
        <taxon>Perdicinae</taxon>
        <taxon>Bambusicola</taxon>
    </lineage>
</organism>
<dbReference type="Gene3D" id="1.20.5.100">
    <property type="entry name" value="Cytochrome c1, transmembrane anchor, C-terminal"/>
    <property type="match status" value="1"/>
</dbReference>
<keyword evidence="3 7" id="KW-1133">Transmembrane helix</keyword>
<dbReference type="FunFam" id="1.20.5.100:FF:000002">
    <property type="entry name" value="Integrin beta"/>
    <property type="match status" value="1"/>
</dbReference>
<dbReference type="Gene3D" id="4.10.1240.30">
    <property type="match status" value="1"/>
</dbReference>
<accession>A0A2P4S698</accession>
<dbReference type="PANTHER" id="PTHR10082:SF28">
    <property type="entry name" value="INTEGRIN BETA-1"/>
    <property type="match status" value="1"/>
</dbReference>
<dbReference type="Pfam" id="PF07965">
    <property type="entry name" value="Integrin_B_tail"/>
    <property type="match status" value="1"/>
</dbReference>
<evidence type="ECO:0000256" key="2">
    <source>
        <dbReference type="ARBA" id="ARBA00022737"/>
    </source>
</evidence>
<keyword evidence="5" id="KW-0325">Glycoprotein</keyword>
<evidence type="ECO:0000259" key="9">
    <source>
        <dbReference type="SMART" id="SM01242"/>
    </source>
</evidence>
<sequence length="129" mass="14603">MHFNMTRVDSRDKLPQPGQPDPLSHCKEKDVDDCWFYFTYSVNSNGEASVHVVETPECPSGPDIIPIVAGVVAGIVLIGLALLLIWKLLMIIHDRREFAKFEKEKMNAKWDTVSWEAFISIKAMIVGEE</sequence>
<evidence type="ECO:0000256" key="1">
    <source>
        <dbReference type="ARBA" id="ARBA00022536"/>
    </source>
</evidence>
<dbReference type="GO" id="GO:0019901">
    <property type="term" value="F:protein kinase binding"/>
    <property type="evidence" value="ECO:0007669"/>
    <property type="project" value="TreeGrafter"/>
</dbReference>
<evidence type="ECO:0008006" key="12">
    <source>
        <dbReference type="Google" id="ProtNLM"/>
    </source>
</evidence>
<dbReference type="GO" id="GO:0009986">
    <property type="term" value="C:cell surface"/>
    <property type="evidence" value="ECO:0007669"/>
    <property type="project" value="TreeGrafter"/>
</dbReference>
<reference evidence="10 11" key="1">
    <citation type="submission" date="2018-01" db="EMBL/GenBank/DDBJ databases">
        <title>Comparison of the Chinese Bamboo Partridge and Red Junglefowl genome sequences highlights the importance of demography in genome evolution.</title>
        <authorList>
            <person name="Tiley G.P."/>
            <person name="Kimball R.T."/>
            <person name="Braun E.L."/>
            <person name="Burleigh J.G."/>
        </authorList>
    </citation>
    <scope>NUCLEOTIDE SEQUENCE [LARGE SCALE GENOMIC DNA]</scope>
    <source>
        <strain evidence="10">RTK389</strain>
        <tissue evidence="10">Blood</tissue>
    </source>
</reference>
<evidence type="ECO:0000313" key="11">
    <source>
        <dbReference type="Proteomes" id="UP000237246"/>
    </source>
</evidence>
<dbReference type="Pfam" id="PF08725">
    <property type="entry name" value="Integrin_b_cyt"/>
    <property type="match status" value="1"/>
</dbReference>
<dbReference type="EMBL" id="PPHD01097389">
    <property type="protein sequence ID" value="POI19646.1"/>
    <property type="molecule type" value="Genomic_DNA"/>
</dbReference>
<dbReference type="GO" id="GO:0016477">
    <property type="term" value="P:cell migration"/>
    <property type="evidence" value="ECO:0007669"/>
    <property type="project" value="TreeGrafter"/>
</dbReference>
<dbReference type="SMART" id="SM01241">
    <property type="entry name" value="Integrin_b_cyt"/>
    <property type="match status" value="1"/>
</dbReference>
<dbReference type="PRINTS" id="PR01186">
    <property type="entry name" value="INTEGRINB"/>
</dbReference>
<evidence type="ECO:0000259" key="8">
    <source>
        <dbReference type="SMART" id="SM01241"/>
    </source>
</evidence>
<gene>
    <name evidence="10" type="ORF">CIB84_016609</name>
</gene>
<dbReference type="GO" id="GO:0043236">
    <property type="term" value="F:laminin binding"/>
    <property type="evidence" value="ECO:0007669"/>
    <property type="project" value="TreeGrafter"/>
</dbReference>
<dbReference type="SUPFAM" id="SSF69687">
    <property type="entry name" value="Integrin beta tail domain"/>
    <property type="match status" value="1"/>
</dbReference>
<dbReference type="PANTHER" id="PTHR10082">
    <property type="entry name" value="INTEGRIN BETA SUBUNIT"/>
    <property type="match status" value="1"/>
</dbReference>
<dbReference type="GO" id="GO:0005178">
    <property type="term" value="F:integrin binding"/>
    <property type="evidence" value="ECO:0007669"/>
    <property type="project" value="TreeGrafter"/>
</dbReference>
<dbReference type="OrthoDB" id="410592at2759"/>
<feature type="transmembrane region" description="Helical" evidence="7">
    <location>
        <begin position="64"/>
        <end position="86"/>
    </location>
</feature>
<dbReference type="GO" id="GO:0008305">
    <property type="term" value="C:integrin complex"/>
    <property type="evidence" value="ECO:0007669"/>
    <property type="project" value="TreeGrafter"/>
</dbReference>
<evidence type="ECO:0000256" key="4">
    <source>
        <dbReference type="ARBA" id="ARBA00023157"/>
    </source>
</evidence>
<evidence type="ECO:0000256" key="3">
    <source>
        <dbReference type="ARBA" id="ARBA00022989"/>
    </source>
</evidence>
<comment type="caution">
    <text evidence="10">The sequence shown here is derived from an EMBL/GenBank/DDBJ whole genome shotgun (WGS) entry which is preliminary data.</text>
</comment>
<evidence type="ECO:0000256" key="5">
    <source>
        <dbReference type="ARBA" id="ARBA00023180"/>
    </source>
</evidence>
<dbReference type="GO" id="GO:0007229">
    <property type="term" value="P:integrin-mediated signaling pathway"/>
    <property type="evidence" value="ECO:0007669"/>
    <property type="project" value="TreeGrafter"/>
</dbReference>
<dbReference type="AlphaFoldDB" id="A0A2P4S698"/>
<feature type="domain" description="Integrin beta subunit cytoplasmic" evidence="8">
    <location>
        <begin position="87"/>
        <end position="116"/>
    </location>
</feature>
<dbReference type="GO" id="GO:0001968">
    <property type="term" value="F:fibronectin binding"/>
    <property type="evidence" value="ECO:0007669"/>
    <property type="project" value="TreeGrafter"/>
</dbReference>
<dbReference type="GO" id="GO:0019960">
    <property type="term" value="F:C-X3-C chemokine binding"/>
    <property type="evidence" value="ECO:0007669"/>
    <property type="project" value="TreeGrafter"/>
</dbReference>
<keyword evidence="1" id="KW-0245">EGF-like domain</keyword>
<keyword evidence="11" id="KW-1185">Reference proteome</keyword>
<dbReference type="InterPro" id="IPR015812">
    <property type="entry name" value="Integrin_bsu"/>
</dbReference>
<dbReference type="GO" id="GO:0098609">
    <property type="term" value="P:cell-cell adhesion"/>
    <property type="evidence" value="ECO:0007669"/>
    <property type="project" value="TreeGrafter"/>
</dbReference>
<dbReference type="InterPro" id="IPR012896">
    <property type="entry name" value="Integrin_bsu_tail"/>
</dbReference>
<dbReference type="GO" id="GO:0045202">
    <property type="term" value="C:synapse"/>
    <property type="evidence" value="ECO:0007669"/>
    <property type="project" value="TreeGrafter"/>
</dbReference>
<proteinExistence type="predicted"/>
<dbReference type="GO" id="GO:0033627">
    <property type="term" value="P:cell adhesion mediated by integrin"/>
    <property type="evidence" value="ECO:0007669"/>
    <property type="project" value="TreeGrafter"/>
</dbReference>
<dbReference type="GO" id="GO:0098639">
    <property type="term" value="F:collagen binding involved in cell-matrix adhesion"/>
    <property type="evidence" value="ECO:0007669"/>
    <property type="project" value="TreeGrafter"/>
</dbReference>
<feature type="domain" description="Integrin beta subunit tail" evidence="9">
    <location>
        <begin position="1"/>
        <end position="63"/>
    </location>
</feature>